<gene>
    <name evidence="14" type="primary">LOC100902526</name>
</gene>
<evidence type="ECO:0000256" key="7">
    <source>
        <dbReference type="ARBA" id="ARBA00022801"/>
    </source>
</evidence>
<dbReference type="AlphaFoldDB" id="A0AAJ6QMB5"/>
<dbReference type="GeneID" id="100902526"/>
<evidence type="ECO:0000256" key="8">
    <source>
        <dbReference type="ARBA" id="ARBA00022989"/>
    </source>
</evidence>
<keyword evidence="13" id="KW-1185">Reference proteome</keyword>
<organism evidence="13 14">
    <name type="scientific">Galendromus occidentalis</name>
    <name type="common">western predatory mite</name>
    <dbReference type="NCBI Taxonomy" id="34638"/>
    <lineage>
        <taxon>Eukaryota</taxon>
        <taxon>Metazoa</taxon>
        <taxon>Ecdysozoa</taxon>
        <taxon>Arthropoda</taxon>
        <taxon>Chelicerata</taxon>
        <taxon>Arachnida</taxon>
        <taxon>Acari</taxon>
        <taxon>Parasitiformes</taxon>
        <taxon>Mesostigmata</taxon>
        <taxon>Gamasina</taxon>
        <taxon>Phytoseioidea</taxon>
        <taxon>Phytoseiidae</taxon>
        <taxon>Typhlodrominae</taxon>
        <taxon>Galendromus</taxon>
    </lineage>
</organism>
<evidence type="ECO:0000256" key="4">
    <source>
        <dbReference type="ARBA" id="ARBA00012936"/>
    </source>
</evidence>
<dbReference type="GO" id="GO:0034597">
    <property type="term" value="F:phosphatidylinositol-4,5-bisphosphate 4-phosphatase activity"/>
    <property type="evidence" value="ECO:0007669"/>
    <property type="project" value="UniProtKB-EC"/>
</dbReference>
<protein>
    <recommendedName>
        <fullName evidence="4 11">Phosphatidylinositol-4,5-bisphosphate 4-phosphatase</fullName>
        <ecNumber evidence="4 11">3.1.3.78</ecNumber>
    </recommendedName>
</protein>
<dbReference type="PANTHER" id="PTHR21014:SF6">
    <property type="entry name" value="PHOSPHATIDYLINOSITOL-4,5-BISPHOSPHATE 4-PHOSPHATASE"/>
    <property type="match status" value="1"/>
</dbReference>
<comment type="catalytic activity">
    <reaction evidence="1 11">
        <text>a 1,2-diacyl-sn-glycero-3-phospho-(1D-myo-inositol-4,5-bisphosphate) + H2O = a 1,2-diacyl-sn-glycero-3-phospho-(1D-myo-inositol-5-phosphate) + phosphate</text>
        <dbReference type="Rhea" id="RHEA:25674"/>
        <dbReference type="ChEBI" id="CHEBI:15377"/>
        <dbReference type="ChEBI" id="CHEBI:43474"/>
        <dbReference type="ChEBI" id="CHEBI:57795"/>
        <dbReference type="ChEBI" id="CHEBI:58456"/>
        <dbReference type="EC" id="3.1.3.78"/>
    </reaction>
</comment>
<sequence>MQSERTPLLKPEALPGAPPPPYSEIQQDLGALGESSSTDDYVRCEVCSYSIEKTTKKNKKVITCPRCNESTALGPPDEGKSYLRCPECNCLLIVRQGVLKTICPRENCKTTISVKTGKTVKTNRPSTSASSLGNVQRDPQYRIVCGHCHNTFIQEILPTNNRIVCALCNRESNIGERGARGTAVMYIGIGLACIIVCVGLMATTMGLRHNAGYWYIYLVLLAVSILLILRGLLCLCMRHSTLEIANPVA</sequence>
<dbReference type="PANTHER" id="PTHR21014">
    <property type="entry name" value="PHOSPHATIDYLINOSITOL-4,5-BISPHOSPHATE 4-PHOSPHATASE"/>
    <property type="match status" value="1"/>
</dbReference>
<dbReference type="Proteomes" id="UP000694867">
    <property type="component" value="Unplaced"/>
</dbReference>
<keyword evidence="5 11" id="KW-0812">Transmembrane</keyword>
<keyword evidence="6 11" id="KW-0967">Endosome</keyword>
<dbReference type="GO" id="GO:0005765">
    <property type="term" value="C:lysosomal membrane"/>
    <property type="evidence" value="ECO:0007669"/>
    <property type="project" value="UniProtKB-SubCell"/>
</dbReference>
<evidence type="ECO:0000256" key="10">
    <source>
        <dbReference type="ARBA" id="ARBA00023228"/>
    </source>
</evidence>
<feature type="region of interest" description="Disordered" evidence="12">
    <location>
        <begin position="1"/>
        <end position="36"/>
    </location>
</feature>
<evidence type="ECO:0000256" key="5">
    <source>
        <dbReference type="ARBA" id="ARBA00022692"/>
    </source>
</evidence>
<comment type="function">
    <text evidence="11">Catalyzes the hydrolysis of phosphatidylinositol-4,5-bisphosphate (PtdIns-4,5-P2) to phosphatidylinositol-4-phosphate (PtdIns-4-P).</text>
</comment>
<evidence type="ECO:0000313" key="13">
    <source>
        <dbReference type="Proteomes" id="UP000694867"/>
    </source>
</evidence>
<keyword evidence="9 11" id="KW-0472">Membrane</keyword>
<feature type="transmembrane region" description="Helical" evidence="11">
    <location>
        <begin position="183"/>
        <end position="202"/>
    </location>
</feature>
<name>A0AAJ6QMB5_9ACAR</name>
<accession>A0AAJ6QMB5</accession>
<evidence type="ECO:0000256" key="6">
    <source>
        <dbReference type="ARBA" id="ARBA00022753"/>
    </source>
</evidence>
<evidence type="ECO:0000256" key="3">
    <source>
        <dbReference type="ARBA" id="ARBA00004155"/>
    </source>
</evidence>
<dbReference type="GO" id="GO:0031902">
    <property type="term" value="C:late endosome membrane"/>
    <property type="evidence" value="ECO:0007669"/>
    <property type="project" value="UniProtKB-SubCell"/>
</dbReference>
<dbReference type="RefSeq" id="XP_003737518.1">
    <property type="nucleotide sequence ID" value="XM_003737470.2"/>
</dbReference>
<dbReference type="GO" id="GO:0030670">
    <property type="term" value="C:phagocytic vesicle membrane"/>
    <property type="evidence" value="ECO:0007669"/>
    <property type="project" value="TreeGrafter"/>
</dbReference>
<dbReference type="EC" id="3.1.3.78" evidence="4 11"/>
<proteinExistence type="predicted"/>
<comment type="subcellular location">
    <subcellularLocation>
        <location evidence="2 11">Late endosome membrane</location>
        <topology evidence="2 11">Multi-pass membrane protein</topology>
    </subcellularLocation>
    <subcellularLocation>
        <location evidence="3 11">Lysosome membrane</location>
        <topology evidence="3 11">Multi-pass membrane protein</topology>
    </subcellularLocation>
</comment>
<feature type="transmembrane region" description="Helical" evidence="11">
    <location>
        <begin position="214"/>
        <end position="233"/>
    </location>
</feature>
<evidence type="ECO:0000256" key="1">
    <source>
        <dbReference type="ARBA" id="ARBA00001261"/>
    </source>
</evidence>
<dbReference type="KEGG" id="goe:100902526"/>
<dbReference type="InterPro" id="IPR019178">
    <property type="entry name" value="PtdIns-P2-Ptase"/>
</dbReference>
<evidence type="ECO:0000256" key="9">
    <source>
        <dbReference type="ARBA" id="ARBA00023136"/>
    </source>
</evidence>
<evidence type="ECO:0000256" key="11">
    <source>
        <dbReference type="RuleBase" id="RU365008"/>
    </source>
</evidence>
<keyword evidence="8 11" id="KW-1133">Transmembrane helix</keyword>
<evidence type="ECO:0000256" key="2">
    <source>
        <dbReference type="ARBA" id="ARBA00004107"/>
    </source>
</evidence>
<evidence type="ECO:0000313" key="14">
    <source>
        <dbReference type="RefSeq" id="XP_003737518.1"/>
    </source>
</evidence>
<dbReference type="Pfam" id="PF09788">
    <property type="entry name" value="Tmemb_55A"/>
    <property type="match status" value="1"/>
</dbReference>
<dbReference type="GO" id="GO:0005886">
    <property type="term" value="C:plasma membrane"/>
    <property type="evidence" value="ECO:0007669"/>
    <property type="project" value="TreeGrafter"/>
</dbReference>
<keyword evidence="10 11" id="KW-0458">Lysosome</keyword>
<keyword evidence="7 11" id="KW-0378">Hydrolase</keyword>
<reference evidence="14" key="1">
    <citation type="submission" date="2025-08" db="UniProtKB">
        <authorList>
            <consortium name="RefSeq"/>
        </authorList>
    </citation>
    <scope>IDENTIFICATION</scope>
</reference>
<evidence type="ECO:0000256" key="12">
    <source>
        <dbReference type="SAM" id="MobiDB-lite"/>
    </source>
</evidence>
<dbReference type="GO" id="GO:0046856">
    <property type="term" value="P:phosphatidylinositol dephosphorylation"/>
    <property type="evidence" value="ECO:0007669"/>
    <property type="project" value="InterPro"/>
</dbReference>